<feature type="binding site" evidence="10">
    <location>
        <position position="100"/>
    </location>
    <ligand>
        <name>L-glutamine</name>
        <dbReference type="ChEBI" id="CHEBI:58359"/>
    </ligand>
</feature>
<evidence type="ECO:0000256" key="4">
    <source>
        <dbReference type="ARBA" id="ARBA00022741"/>
    </source>
</evidence>
<dbReference type="Gene3D" id="3.60.20.10">
    <property type="entry name" value="Glutamine Phosphoribosylpyrophosphate, subunit 1, domain 1"/>
    <property type="match status" value="1"/>
</dbReference>
<evidence type="ECO:0000256" key="1">
    <source>
        <dbReference type="ARBA" id="ARBA00005187"/>
    </source>
</evidence>
<comment type="similarity">
    <text evidence="2">Belongs to the asparagine synthetase family.</text>
</comment>
<comment type="pathway">
    <text evidence="1">Amino-acid biosynthesis; L-asparagine biosynthesis; L-asparagine from L-aspartate (L-Gln route): step 1/1.</text>
</comment>
<dbReference type="GO" id="GO:0004066">
    <property type="term" value="F:asparagine synthase (glutamine-hydrolyzing) activity"/>
    <property type="evidence" value="ECO:0007669"/>
    <property type="project" value="UniProtKB-EC"/>
</dbReference>
<evidence type="ECO:0000256" key="9">
    <source>
        <dbReference type="PIRSR" id="PIRSR001589-1"/>
    </source>
</evidence>
<dbReference type="NCBIfam" id="TIGR01536">
    <property type="entry name" value="asn_synth_AEB"/>
    <property type="match status" value="1"/>
</dbReference>
<dbReference type="SUPFAM" id="SSF52402">
    <property type="entry name" value="Adenine nucleotide alpha hydrolases-like"/>
    <property type="match status" value="1"/>
</dbReference>
<dbReference type="GO" id="GO:0005829">
    <property type="term" value="C:cytosol"/>
    <property type="evidence" value="ECO:0007669"/>
    <property type="project" value="TreeGrafter"/>
</dbReference>
<dbReference type="Pfam" id="PF13537">
    <property type="entry name" value="GATase_7"/>
    <property type="match status" value="1"/>
</dbReference>
<dbReference type="GO" id="GO:0005524">
    <property type="term" value="F:ATP binding"/>
    <property type="evidence" value="ECO:0007669"/>
    <property type="project" value="UniProtKB-KW"/>
</dbReference>
<dbReference type="CDD" id="cd00712">
    <property type="entry name" value="AsnB"/>
    <property type="match status" value="1"/>
</dbReference>
<feature type="domain" description="Glutamine amidotransferase type-2" evidence="12">
    <location>
        <begin position="2"/>
        <end position="212"/>
    </location>
</feature>
<evidence type="ECO:0000313" key="14">
    <source>
        <dbReference type="EMBL" id="QOY36895.1"/>
    </source>
</evidence>
<evidence type="ECO:0000256" key="6">
    <source>
        <dbReference type="ARBA" id="ARBA00022888"/>
    </source>
</evidence>
<dbReference type="EMBL" id="LQXD01000130">
    <property type="protein sequence ID" value="OIJ12041.1"/>
    <property type="molecule type" value="Genomic_DNA"/>
</dbReference>
<keyword evidence="15" id="KW-1185">Reference proteome</keyword>
<dbReference type="EC" id="6.3.5.4" evidence="3"/>
<keyword evidence="7 9" id="KW-0315">Glutamine amidotransferase</keyword>
<dbReference type="CDD" id="cd01991">
    <property type="entry name" value="Asn_synthase_B_C"/>
    <property type="match status" value="1"/>
</dbReference>
<protein>
    <recommendedName>
        <fullName evidence="3">asparagine synthase (glutamine-hydrolyzing)</fullName>
        <ecNumber evidence="3">6.3.5.4</ecNumber>
    </recommendedName>
</protein>
<comment type="catalytic activity">
    <reaction evidence="8">
        <text>L-aspartate + L-glutamine + ATP + H2O = L-asparagine + L-glutamate + AMP + diphosphate + H(+)</text>
        <dbReference type="Rhea" id="RHEA:12228"/>
        <dbReference type="ChEBI" id="CHEBI:15377"/>
        <dbReference type="ChEBI" id="CHEBI:15378"/>
        <dbReference type="ChEBI" id="CHEBI:29985"/>
        <dbReference type="ChEBI" id="CHEBI:29991"/>
        <dbReference type="ChEBI" id="CHEBI:30616"/>
        <dbReference type="ChEBI" id="CHEBI:33019"/>
        <dbReference type="ChEBI" id="CHEBI:58048"/>
        <dbReference type="ChEBI" id="CHEBI:58359"/>
        <dbReference type="ChEBI" id="CHEBI:456215"/>
        <dbReference type="EC" id="6.3.5.4"/>
    </reaction>
</comment>
<dbReference type="KEGG" id="aia:AWH56_004390"/>
<dbReference type="InterPro" id="IPR006426">
    <property type="entry name" value="Asn_synth_AEB"/>
</dbReference>
<dbReference type="Pfam" id="PF00733">
    <property type="entry name" value="Asn_synthase"/>
    <property type="match status" value="1"/>
</dbReference>
<dbReference type="PROSITE" id="PS51278">
    <property type="entry name" value="GATASE_TYPE_2"/>
    <property type="match status" value="1"/>
</dbReference>
<keyword evidence="4 10" id="KW-0547">Nucleotide-binding</keyword>
<dbReference type="InterPro" id="IPR017932">
    <property type="entry name" value="GATase_2_dom"/>
</dbReference>
<dbReference type="Gene3D" id="3.40.50.620">
    <property type="entry name" value="HUPs"/>
    <property type="match status" value="1"/>
</dbReference>
<evidence type="ECO:0000256" key="2">
    <source>
        <dbReference type="ARBA" id="ARBA00005752"/>
    </source>
</evidence>
<evidence type="ECO:0000256" key="7">
    <source>
        <dbReference type="ARBA" id="ARBA00022962"/>
    </source>
</evidence>
<dbReference type="AlphaFoldDB" id="A0A1S2LI14"/>
<keyword evidence="9" id="KW-0028">Amino-acid biosynthesis</keyword>
<feature type="binding site" evidence="10">
    <location>
        <begin position="359"/>
        <end position="360"/>
    </location>
    <ligand>
        <name>ATP</name>
        <dbReference type="ChEBI" id="CHEBI:30616"/>
    </ligand>
</feature>
<dbReference type="GO" id="GO:0006529">
    <property type="term" value="P:asparagine biosynthetic process"/>
    <property type="evidence" value="ECO:0007669"/>
    <property type="project" value="UniProtKB-KW"/>
</dbReference>
<reference evidence="14 15" key="2">
    <citation type="journal article" date="2017" name="Genome Announc.">
        <title>Draft Genome Sequences of Four Alkaliphilic Bacteria Belonging to the Anaerobacillus Genus.</title>
        <authorList>
            <person name="Bassil N.M."/>
            <person name="Lloyd J.R."/>
        </authorList>
    </citation>
    <scope>NUCLEOTIDE SEQUENCE [LARGE SCALE GENOMIC DNA]</scope>
    <source>
        <strain evidence="14 15">NB2006</strain>
    </source>
</reference>
<dbReference type="PANTHER" id="PTHR43284">
    <property type="entry name" value="ASPARAGINE SYNTHETASE (GLUTAMINE-HYDROLYZING)"/>
    <property type="match status" value="1"/>
</dbReference>
<feature type="binding site" evidence="10">
    <location>
        <position position="286"/>
    </location>
    <ligand>
        <name>ATP</name>
        <dbReference type="ChEBI" id="CHEBI:30616"/>
    </ligand>
</feature>
<dbReference type="SUPFAM" id="SSF56235">
    <property type="entry name" value="N-terminal nucleophile aminohydrolases (Ntn hydrolases)"/>
    <property type="match status" value="1"/>
</dbReference>
<evidence type="ECO:0000256" key="11">
    <source>
        <dbReference type="PIRSR" id="PIRSR001589-3"/>
    </source>
</evidence>
<sequence length="644" mass="74378">MCGFVGVITDNKENEINNNTLVNMTNLIIHRGPDDVGYYFGDHVKFGFRRLSIIDLKSGKQPLTSENNRYTIVFNGEIYNYLELKVILQKKGYSFKTDTDTEVIIALFSEKKELAFEELRGMFSIVIWDTFDKVLYGARDRFGIKPFYYFEDGSDLFFASEKKSLLLAKARNEINEDALHHYLTYQYVPEPFTMSSDILKMEPGCYFKKKVGQPLKIKKYWSPNFTPVIGNIDESTKEIIKVLRNSVQFHMRSDVPVGSFLSSGIDSTSIVAFAKEVNPNIKTFTVGFEREGYSEINVAKESADKMGVENISKEISPNEFIQELPKIIWHMDDPVADPAAIPLYFVSKLAREHVKVVLSGEGADELFGGYGIYKEPISLKGFSSMSASNKERLKSIISYFPSNIKGKNFIERGCTPIEERYIGNAKLFSENEKELLLQKYNFLKSYQDITKPYYDKIPHYDDVSKMQYIDMHTWLSGDILVKADRMTMAHSIELRVPFLDKGVFSIASKLHSNIKVTRSEQKYALRKALEGIVPDHVVNRRKLGFPVPIRHWLQDELYDWARNLIIFSNTEYLFNKAYILKLLEKHRKGNFDRKSSIFLSKKSLDFSRHIWAILTFMIWHQIFIEKDIQSQNSLIGTKQAELVL</sequence>
<evidence type="ECO:0000256" key="8">
    <source>
        <dbReference type="ARBA" id="ARBA00048741"/>
    </source>
</evidence>
<dbReference type="RefSeq" id="WP_071317819.1">
    <property type="nucleotide sequence ID" value="NZ_CP063356.2"/>
</dbReference>
<evidence type="ECO:0000259" key="12">
    <source>
        <dbReference type="PROSITE" id="PS51278"/>
    </source>
</evidence>
<name>A0A1S2LI14_9BACI</name>
<keyword evidence="6 9" id="KW-0061">Asparagine biosynthesis</keyword>
<accession>A0A1S2LI14</accession>
<reference evidence="13 15" key="1">
    <citation type="submission" date="2016-10" db="EMBL/GenBank/DDBJ databases">
        <title>Draft genome sequences of four alkaliphilic bacteria belonging to the Anaerobacillus genus.</title>
        <authorList>
            <person name="Bassil N.M."/>
            <person name="Lloyd J.R."/>
        </authorList>
    </citation>
    <scope>NUCLEOTIDE SEQUENCE [LARGE SCALE GENOMIC DNA]</scope>
    <source>
        <strain evidence="13 15">NB2006</strain>
    </source>
</reference>
<dbReference type="OrthoDB" id="9763290at2"/>
<dbReference type="Proteomes" id="UP000180175">
    <property type="component" value="Chromosome"/>
</dbReference>
<reference evidence="14 15" key="3">
    <citation type="journal article" date="2019" name="Int. J. Syst. Evol. Microbiol.">
        <title>Anaerobacillus isosaccharinicus sp. nov., an alkaliphilic bacterium which degrades isosaccharinic acid.</title>
        <authorList>
            <person name="Bassil N.M."/>
            <person name="Lloyd J.R."/>
        </authorList>
    </citation>
    <scope>NUCLEOTIDE SEQUENCE [LARGE SCALE GENOMIC DNA]</scope>
    <source>
        <strain evidence="14 15">NB2006</strain>
    </source>
</reference>
<dbReference type="InterPro" id="IPR001962">
    <property type="entry name" value="Asn_synthase"/>
</dbReference>
<gene>
    <name evidence="14" type="primary">asnB</name>
    <name evidence="14" type="ORF">AWH56_004390</name>
    <name evidence="13" type="ORF">AWH56_14800</name>
</gene>
<reference evidence="14" key="4">
    <citation type="submission" date="2020-10" db="EMBL/GenBank/DDBJ databases">
        <authorList>
            <person name="Bassil N.M."/>
            <person name="Lloyd J.R."/>
        </authorList>
    </citation>
    <scope>NUCLEOTIDE SEQUENCE</scope>
    <source>
        <strain evidence="14">NB2006</strain>
    </source>
</reference>
<evidence type="ECO:0000313" key="15">
    <source>
        <dbReference type="Proteomes" id="UP000180175"/>
    </source>
</evidence>
<feature type="site" description="Important for beta-aspartyl-AMP intermediate formation" evidence="11">
    <location>
        <position position="361"/>
    </location>
</feature>
<keyword evidence="5 10" id="KW-0067">ATP-binding</keyword>
<dbReference type="PIRSF" id="PIRSF001589">
    <property type="entry name" value="Asn_synthetase_glu-h"/>
    <property type="match status" value="1"/>
</dbReference>
<feature type="active site" description="For GATase activity" evidence="9">
    <location>
        <position position="2"/>
    </location>
</feature>
<evidence type="ECO:0000256" key="3">
    <source>
        <dbReference type="ARBA" id="ARBA00012737"/>
    </source>
</evidence>
<dbReference type="InterPro" id="IPR051786">
    <property type="entry name" value="ASN_synthetase/amidase"/>
</dbReference>
<dbReference type="InterPro" id="IPR014729">
    <property type="entry name" value="Rossmann-like_a/b/a_fold"/>
</dbReference>
<evidence type="ECO:0000256" key="5">
    <source>
        <dbReference type="ARBA" id="ARBA00022840"/>
    </source>
</evidence>
<dbReference type="EMBL" id="CP063356">
    <property type="protein sequence ID" value="QOY36895.1"/>
    <property type="molecule type" value="Genomic_DNA"/>
</dbReference>
<proteinExistence type="inferred from homology"/>
<evidence type="ECO:0000313" key="13">
    <source>
        <dbReference type="EMBL" id="OIJ12041.1"/>
    </source>
</evidence>
<dbReference type="PANTHER" id="PTHR43284:SF1">
    <property type="entry name" value="ASPARAGINE SYNTHETASE"/>
    <property type="match status" value="1"/>
</dbReference>
<keyword evidence="14" id="KW-0436">Ligase</keyword>
<evidence type="ECO:0000256" key="10">
    <source>
        <dbReference type="PIRSR" id="PIRSR001589-2"/>
    </source>
</evidence>
<organism evidence="13 15">
    <name type="scientific">Anaerobacillus isosaccharinicus</name>
    <dbReference type="NCBI Taxonomy" id="1532552"/>
    <lineage>
        <taxon>Bacteria</taxon>
        <taxon>Bacillati</taxon>
        <taxon>Bacillota</taxon>
        <taxon>Bacilli</taxon>
        <taxon>Bacillales</taxon>
        <taxon>Bacillaceae</taxon>
        <taxon>Anaerobacillus</taxon>
    </lineage>
</organism>
<dbReference type="InterPro" id="IPR029055">
    <property type="entry name" value="Ntn_hydrolases_N"/>
</dbReference>
<dbReference type="InterPro" id="IPR033738">
    <property type="entry name" value="AsnB_N"/>
</dbReference>